<reference evidence="14" key="3">
    <citation type="submission" date="2025-09" db="UniProtKB">
        <authorList>
            <consortium name="Ensembl"/>
        </authorList>
    </citation>
    <scope>IDENTIFICATION</scope>
</reference>
<accession>A0A3P8SRQ4</accession>
<dbReference type="GO" id="GO:0005765">
    <property type="term" value="C:lysosomal membrane"/>
    <property type="evidence" value="ECO:0007669"/>
    <property type="project" value="UniProtKB-SubCell"/>
</dbReference>
<reference evidence="14" key="2">
    <citation type="submission" date="2025-08" db="UniProtKB">
        <authorList>
            <consortium name="Ensembl"/>
        </authorList>
    </citation>
    <scope>IDENTIFICATION</scope>
</reference>
<name>A0A3P8SRQ4_AMPPE</name>
<evidence type="ECO:0000256" key="3">
    <source>
        <dbReference type="ARBA" id="ARBA00022729"/>
    </source>
</evidence>
<evidence type="ECO:0000256" key="8">
    <source>
        <dbReference type="PROSITE-ProRule" id="PRU00740"/>
    </source>
</evidence>
<evidence type="ECO:0000256" key="9">
    <source>
        <dbReference type="SAM" id="MobiDB-lite"/>
    </source>
</evidence>
<feature type="domain" description="Lysosome-associated membrane glycoprotein 2-like luminal" evidence="12">
    <location>
        <begin position="246"/>
        <end position="387"/>
    </location>
</feature>
<proteinExistence type="inferred from homology"/>
<dbReference type="InterPro" id="IPR002000">
    <property type="entry name" value="Lysosome-assoc_membr_glycop"/>
</dbReference>
<evidence type="ECO:0000256" key="4">
    <source>
        <dbReference type="ARBA" id="ARBA00022753"/>
    </source>
</evidence>
<sequence length="439" mass="45438">MQRGVVFVFVACWALSAPSLADDAKEFRPPGTVSPAEEFSPKAGNSTPTATTPVHNTTTTAPSTTPASNSTTTTASNTTTTTASNTTTTTASNTTTTTTTTTASNTTSTTASNTTTTTTATTTSTTTTTASNTTPTTASNTTTTTTATTTSTTTTTASNTTPTTASNTTTTTTASNTTPTTASNTTPTTASNTTTTTTATTTSTTTASNTTSTTMATTTSTTSATTTTLSTTTPARPAPSPSIPLGTYNLTNPKDKKINCLMAQMGLRIRLETKEANGTFIVQPNKTSPSGSCGETNANLTLSFREGFITFLFNKSVANNTAYVDAVSFNVSLINGANTARTAKNESIHLFAAKIGHSYSCRNESLYMGHGLYLDVSQDRMQAFNVTNNDFGVPDNCPADQPSYRVAIAVGVTLLVLILVVVVAYLLGRKKRTDGYQSL</sequence>
<dbReference type="GO" id="GO:0072594">
    <property type="term" value="P:establishment of protein localization to organelle"/>
    <property type="evidence" value="ECO:0007669"/>
    <property type="project" value="TreeGrafter"/>
</dbReference>
<evidence type="ECO:0000256" key="6">
    <source>
        <dbReference type="ARBA" id="ARBA00023136"/>
    </source>
</evidence>
<dbReference type="GO" id="GO:0031902">
    <property type="term" value="C:late endosome membrane"/>
    <property type="evidence" value="ECO:0007669"/>
    <property type="project" value="TreeGrafter"/>
</dbReference>
<dbReference type="Ensembl" id="ENSAPET00000015320.1">
    <property type="protein sequence ID" value="ENSAPEP00000014930.1"/>
    <property type="gene ID" value="ENSAPEG00000010651.1"/>
</dbReference>
<evidence type="ECO:0000313" key="14">
    <source>
        <dbReference type="Ensembl" id="ENSAPEP00000014930.1"/>
    </source>
</evidence>
<feature type="compositionally biased region" description="Low complexity" evidence="9">
    <location>
        <begin position="46"/>
        <end position="235"/>
    </location>
</feature>
<keyword evidence="3 11" id="KW-0732">Signal</keyword>
<evidence type="ECO:0000256" key="10">
    <source>
        <dbReference type="SAM" id="Phobius"/>
    </source>
</evidence>
<evidence type="ECO:0000256" key="7">
    <source>
        <dbReference type="ARBA" id="ARBA00023180"/>
    </source>
</evidence>
<comment type="similarity">
    <text evidence="8">Belongs to the LAMP family.</text>
</comment>
<evidence type="ECO:0000256" key="5">
    <source>
        <dbReference type="ARBA" id="ARBA00022989"/>
    </source>
</evidence>
<evidence type="ECO:0000256" key="1">
    <source>
        <dbReference type="ARBA" id="ARBA00004530"/>
    </source>
</evidence>
<dbReference type="AlphaFoldDB" id="A0A3P8SRQ4"/>
<dbReference type="Pfam" id="PF01299">
    <property type="entry name" value="Lamp2-like_luminal"/>
    <property type="match status" value="1"/>
</dbReference>
<keyword evidence="5 10" id="KW-1133">Transmembrane helix</keyword>
<evidence type="ECO:0000256" key="11">
    <source>
        <dbReference type="SAM" id="SignalP"/>
    </source>
</evidence>
<dbReference type="PANTHER" id="PTHR11506">
    <property type="entry name" value="LYSOSOME-ASSOCIATED MEMBRANE GLYCOPROTEIN"/>
    <property type="match status" value="1"/>
</dbReference>
<dbReference type="Gene3D" id="2.40.160.110">
    <property type="match status" value="1"/>
</dbReference>
<feature type="transmembrane region" description="Helical" evidence="10">
    <location>
        <begin position="406"/>
        <end position="427"/>
    </location>
</feature>
<keyword evidence="2 8" id="KW-0812">Transmembrane</keyword>
<feature type="signal peptide" evidence="11">
    <location>
        <begin position="1"/>
        <end position="21"/>
    </location>
</feature>
<dbReference type="Proteomes" id="UP000265080">
    <property type="component" value="Chromosome 23"/>
</dbReference>
<comment type="caution">
    <text evidence="8">Lacks conserved residue(s) required for the propagation of feature annotation.</text>
</comment>
<feature type="domain" description="Lysosome-associated membrane glycoprotein 2-like transmembrane" evidence="13">
    <location>
        <begin position="408"/>
        <end position="437"/>
    </location>
</feature>
<evidence type="ECO:0000313" key="15">
    <source>
        <dbReference type="Proteomes" id="UP000265080"/>
    </source>
</evidence>
<dbReference type="PANTHER" id="PTHR11506:SF2">
    <property type="entry name" value="MACROSIALIN"/>
    <property type="match status" value="1"/>
</dbReference>
<feature type="chain" id="PRO_5018106508" evidence="11">
    <location>
        <begin position="22"/>
        <end position="439"/>
    </location>
</feature>
<dbReference type="InterPro" id="IPR048524">
    <property type="entry name" value="Lamp2-like_TM"/>
</dbReference>
<dbReference type="PRINTS" id="PR00336">
    <property type="entry name" value="LYSASSOCTDMP"/>
</dbReference>
<dbReference type="Pfam" id="PF21222">
    <property type="entry name" value="Lamp2_2nd"/>
    <property type="match status" value="1"/>
</dbReference>
<keyword evidence="6 8" id="KW-0472">Membrane</keyword>
<protein>
    <submittedName>
        <fullName evidence="14">CD68 molecule</fullName>
    </submittedName>
</protein>
<keyword evidence="8" id="KW-0458">Lysosome</keyword>
<dbReference type="PROSITE" id="PS51407">
    <property type="entry name" value="LAMP_3"/>
    <property type="match status" value="1"/>
</dbReference>
<evidence type="ECO:0000259" key="12">
    <source>
        <dbReference type="Pfam" id="PF01299"/>
    </source>
</evidence>
<keyword evidence="7" id="KW-0325">Glycoprotein</keyword>
<dbReference type="InterPro" id="IPR048528">
    <property type="entry name" value="Lamp2-like_luminal"/>
</dbReference>
<organism evidence="14 15">
    <name type="scientific">Amphiprion percula</name>
    <name type="common">Orange clownfish</name>
    <name type="synonym">Lutjanus percula</name>
    <dbReference type="NCBI Taxonomy" id="161767"/>
    <lineage>
        <taxon>Eukaryota</taxon>
        <taxon>Metazoa</taxon>
        <taxon>Chordata</taxon>
        <taxon>Craniata</taxon>
        <taxon>Vertebrata</taxon>
        <taxon>Euteleostomi</taxon>
        <taxon>Actinopterygii</taxon>
        <taxon>Neopterygii</taxon>
        <taxon>Teleostei</taxon>
        <taxon>Neoteleostei</taxon>
        <taxon>Acanthomorphata</taxon>
        <taxon>Ovalentaria</taxon>
        <taxon>Pomacentridae</taxon>
        <taxon>Amphiprion</taxon>
    </lineage>
</organism>
<dbReference type="GO" id="GO:0005886">
    <property type="term" value="C:plasma membrane"/>
    <property type="evidence" value="ECO:0007669"/>
    <property type="project" value="TreeGrafter"/>
</dbReference>
<reference evidence="14 15" key="1">
    <citation type="submission" date="2018-03" db="EMBL/GenBank/DDBJ databases">
        <title>Finding Nemo's genes: A chromosome-scale reference assembly of the genome of the orange clownfish Amphiprion percula.</title>
        <authorList>
            <person name="Lehmann R."/>
        </authorList>
    </citation>
    <scope>NUCLEOTIDE SEQUENCE</scope>
</reference>
<keyword evidence="4" id="KW-0967">Endosome</keyword>
<dbReference type="GeneTree" id="ENSGT00950000182899"/>
<dbReference type="OMA" id="TTKHPNT"/>
<comment type="subcellular location">
    <subcellularLocation>
        <location evidence="1">Endosome membrane</location>
        <topology evidence="1">Single-pass type I membrane protein</topology>
    </subcellularLocation>
    <subcellularLocation>
        <location evidence="8">Lysosome membrane</location>
        <topology evidence="8">Single-pass type I membrane protein</topology>
    </subcellularLocation>
</comment>
<evidence type="ECO:0000259" key="13">
    <source>
        <dbReference type="Pfam" id="PF21222"/>
    </source>
</evidence>
<dbReference type="STRING" id="161767.ENSAPEP00000014930"/>
<feature type="region of interest" description="Disordered" evidence="9">
    <location>
        <begin position="23"/>
        <end position="247"/>
    </location>
</feature>
<keyword evidence="15" id="KW-1185">Reference proteome</keyword>
<evidence type="ECO:0000256" key="2">
    <source>
        <dbReference type="ARBA" id="ARBA00022692"/>
    </source>
</evidence>